<name>A0ABU9BIT8_9BURK</name>
<dbReference type="GO" id="GO:0003677">
    <property type="term" value="F:DNA binding"/>
    <property type="evidence" value="ECO:0007669"/>
    <property type="project" value="UniProtKB-KW"/>
</dbReference>
<dbReference type="PANTHER" id="PTHR30629">
    <property type="entry name" value="PROPHAGE INTEGRASE"/>
    <property type="match status" value="1"/>
</dbReference>
<dbReference type="Pfam" id="PF22022">
    <property type="entry name" value="Phage_int_M"/>
    <property type="match status" value="1"/>
</dbReference>
<keyword evidence="2" id="KW-0229">DNA integration</keyword>
<accession>A0ABU9BIT8</accession>
<dbReference type="InterPro" id="IPR025166">
    <property type="entry name" value="Integrase_DNA_bind_dom"/>
</dbReference>
<dbReference type="Gene3D" id="3.30.160.390">
    <property type="entry name" value="Integrase, DNA-binding domain"/>
    <property type="match status" value="1"/>
</dbReference>
<dbReference type="InterPro" id="IPR011010">
    <property type="entry name" value="DNA_brk_join_enz"/>
</dbReference>
<keyword evidence="7" id="KW-1185">Reference proteome</keyword>
<dbReference type="InterPro" id="IPR013762">
    <property type="entry name" value="Integrase-like_cat_sf"/>
</dbReference>
<evidence type="ECO:0000256" key="1">
    <source>
        <dbReference type="ARBA" id="ARBA00008857"/>
    </source>
</evidence>
<dbReference type="SUPFAM" id="SSF56349">
    <property type="entry name" value="DNA breaking-rejoining enzymes"/>
    <property type="match status" value="1"/>
</dbReference>
<evidence type="ECO:0000256" key="4">
    <source>
        <dbReference type="ARBA" id="ARBA00023172"/>
    </source>
</evidence>
<protein>
    <submittedName>
        <fullName evidence="6">Integrase arm-type DNA-binding domain-containing protein</fullName>
    </submittedName>
</protein>
<dbReference type="InterPro" id="IPR010998">
    <property type="entry name" value="Integrase_recombinase_N"/>
</dbReference>
<sequence>MAVEQIKGDRTIRALQPGAGRLNDGGGLYLVPFAWGDTHAWRLDYTLEGKRRTLSLGTYPKVGLEEARKKAREAWSSLAQGVDPMLQRQALKRDRKVQQEGARRARAGEPALGSFEEIARRWFEVKKQQWMESYSSKIIRRLELHAFPRFGHLPIGELTPKIVLEACRAVERNDTLETAHRLREHCGRVFRFAIAEGMDLRDPCQDIRDALRQPVVKHHAAIVKPEPLATLLRAIDGYSGTFVVKSALRLAPMLMLRPGELRQALWDEFDLDNGLFYVPSARLKRTKREKADGQSHFVPLPKQAVTILEALYKHTGHTGVVFPAEGRPGRFLSENTLNAALRALGFDADTATAHGFRATARTLIVEVLEIPESVVEMQLDHAVKDANGRAYNRTELILSRVQMMQAWADYLDDLKSGSSRHRHPTLPEFRPVTQRAVTAEG</sequence>
<evidence type="ECO:0000313" key="6">
    <source>
        <dbReference type="EMBL" id="MEK8028875.1"/>
    </source>
</evidence>
<comment type="similarity">
    <text evidence="1">Belongs to the 'phage' integrase family.</text>
</comment>
<gene>
    <name evidence="6" type="ORF">AACH11_23190</name>
</gene>
<dbReference type="Pfam" id="PF00589">
    <property type="entry name" value="Phage_integrase"/>
    <property type="match status" value="1"/>
</dbReference>
<keyword evidence="4" id="KW-0233">DNA recombination</keyword>
<evidence type="ECO:0000256" key="2">
    <source>
        <dbReference type="ARBA" id="ARBA00022908"/>
    </source>
</evidence>
<dbReference type="EMBL" id="JBBUTF010000033">
    <property type="protein sequence ID" value="MEK8028875.1"/>
    <property type="molecule type" value="Genomic_DNA"/>
</dbReference>
<dbReference type="Gene3D" id="1.10.150.130">
    <property type="match status" value="1"/>
</dbReference>
<reference evidence="6 7" key="1">
    <citation type="submission" date="2024-04" db="EMBL/GenBank/DDBJ databases">
        <title>Novel species of the genus Ideonella isolated from streams.</title>
        <authorList>
            <person name="Lu H."/>
        </authorList>
    </citation>
    <scope>NUCLEOTIDE SEQUENCE [LARGE SCALE GENOMIC DNA]</scope>
    <source>
        <strain evidence="6 7">BYS139W</strain>
    </source>
</reference>
<evidence type="ECO:0000256" key="3">
    <source>
        <dbReference type="ARBA" id="ARBA00023125"/>
    </source>
</evidence>
<dbReference type="RefSeq" id="WP_341376663.1">
    <property type="nucleotide sequence ID" value="NZ_JBBUTF010000033.1"/>
</dbReference>
<dbReference type="InterPro" id="IPR053876">
    <property type="entry name" value="Phage_int_M"/>
</dbReference>
<dbReference type="Pfam" id="PF13356">
    <property type="entry name" value="Arm-DNA-bind_3"/>
    <property type="match status" value="1"/>
</dbReference>
<dbReference type="InterPro" id="IPR050808">
    <property type="entry name" value="Phage_Integrase"/>
</dbReference>
<keyword evidence="3 6" id="KW-0238">DNA-binding</keyword>
<comment type="caution">
    <text evidence="6">The sequence shown here is derived from an EMBL/GenBank/DDBJ whole genome shotgun (WGS) entry which is preliminary data.</text>
</comment>
<proteinExistence type="inferred from homology"/>
<evidence type="ECO:0000313" key="7">
    <source>
        <dbReference type="Proteomes" id="UP001368500"/>
    </source>
</evidence>
<dbReference type="PANTHER" id="PTHR30629:SF2">
    <property type="entry name" value="PROPHAGE INTEGRASE INTS-RELATED"/>
    <property type="match status" value="1"/>
</dbReference>
<dbReference type="Gene3D" id="1.10.443.10">
    <property type="entry name" value="Intergrase catalytic core"/>
    <property type="match status" value="1"/>
</dbReference>
<dbReference type="CDD" id="cd00801">
    <property type="entry name" value="INT_P4_C"/>
    <property type="match status" value="1"/>
</dbReference>
<evidence type="ECO:0000259" key="5">
    <source>
        <dbReference type="PROSITE" id="PS51898"/>
    </source>
</evidence>
<dbReference type="PROSITE" id="PS51898">
    <property type="entry name" value="TYR_RECOMBINASE"/>
    <property type="match status" value="1"/>
</dbReference>
<dbReference type="Proteomes" id="UP001368500">
    <property type="component" value="Unassembled WGS sequence"/>
</dbReference>
<organism evidence="6 7">
    <name type="scientific">Pseudaquabacterium rugosum</name>
    <dbReference type="NCBI Taxonomy" id="2984194"/>
    <lineage>
        <taxon>Bacteria</taxon>
        <taxon>Pseudomonadati</taxon>
        <taxon>Pseudomonadota</taxon>
        <taxon>Betaproteobacteria</taxon>
        <taxon>Burkholderiales</taxon>
        <taxon>Sphaerotilaceae</taxon>
        <taxon>Pseudaquabacterium</taxon>
    </lineage>
</organism>
<feature type="domain" description="Tyr recombinase" evidence="5">
    <location>
        <begin position="218"/>
        <end position="409"/>
    </location>
</feature>
<dbReference type="InterPro" id="IPR002104">
    <property type="entry name" value="Integrase_catalytic"/>
</dbReference>
<dbReference type="InterPro" id="IPR038488">
    <property type="entry name" value="Integrase_DNA-bd_sf"/>
</dbReference>